<evidence type="ECO:0000313" key="2">
    <source>
        <dbReference type="Proteomes" id="UP000243688"/>
    </source>
</evidence>
<dbReference type="InterPro" id="IPR026838">
    <property type="entry name" value="YheC/D"/>
</dbReference>
<dbReference type="PANTHER" id="PTHR21621:SF0">
    <property type="entry name" value="BETA-CITRYLGLUTAMATE SYNTHASE B-RELATED"/>
    <property type="match status" value="1"/>
</dbReference>
<dbReference type="Gene3D" id="3.30.470.20">
    <property type="entry name" value="ATP-grasp fold, B domain"/>
    <property type="match status" value="1"/>
</dbReference>
<reference evidence="1 2" key="1">
    <citation type="submission" date="2016-12" db="EMBL/GenBank/DDBJ databases">
        <title>Candidatus Reconcilibacillus cellulovorans genome.</title>
        <authorList>
            <person name="Kolinko S."/>
            <person name="Wu Y.-W."/>
            <person name="Tachea F."/>
            <person name="Denzel E."/>
            <person name="Hiras J."/>
            <person name="Baecker N."/>
            <person name="Chan L.J."/>
            <person name="Eichorst S.A."/>
            <person name="Frey D."/>
            <person name="Adams P.D."/>
            <person name="Pray T."/>
            <person name="Tanjore D."/>
            <person name="Petzold C.J."/>
            <person name="Gladden J.M."/>
            <person name="Simmons B.A."/>
            <person name="Singer S.W."/>
        </authorList>
    </citation>
    <scope>NUCLEOTIDE SEQUENCE [LARGE SCALE GENOMIC DNA]</scope>
    <source>
        <strain evidence="1">JTherm</strain>
    </source>
</reference>
<evidence type="ECO:0008006" key="3">
    <source>
        <dbReference type="Google" id="ProtNLM"/>
    </source>
</evidence>
<evidence type="ECO:0000313" key="1">
    <source>
        <dbReference type="EMBL" id="PDO09688.1"/>
    </source>
</evidence>
<sequence>MARTKIRIFVSENADDDVAAGENVLRWIRPPTAPVTLRFGAFRHTVRLSAGEPADGLRLPSTTAARLGLQAGVRLLAHYRADTRTLALGPLIGVLINRAQPSDELRLFGAATGFCREFAEACRRYGACVFFFTPDELSTTTAVEGWSWNGRWRKSAFPIPDVVYNRLGSRRAENLPTVKNFLREARNRFGVAVFNARFLNKVELFAALKRDPRCAGYLPESAPCRDLATLRHFCSKYPTVFLKPVHGSQGRGIMRITRSRNEYVCETTLLAGVRRRSFPTLADLYQAISGTLKRRPYLAQQGLRLISADGRPIDMRVLVQRESDGRWSITSIVARIAGNRQFVSNLARGGVMCRLREALERSDLPTERRVETVARLRKAALDVARGVEQTISGHFAELGIDLGVEPNGRVWLIEVNSKPAKTVGTDAPSSPLRIRPSTHRTVRYAIRLAGF</sequence>
<dbReference type="EMBL" id="MOXJ01000031">
    <property type="protein sequence ID" value="PDO09688.1"/>
    <property type="molecule type" value="Genomic_DNA"/>
</dbReference>
<dbReference type="PANTHER" id="PTHR21621">
    <property type="entry name" value="RIBOSOMAL PROTEIN S6 MODIFICATION PROTEIN"/>
    <property type="match status" value="1"/>
</dbReference>
<dbReference type="AlphaFoldDB" id="A0A2A6DX99"/>
<dbReference type="GO" id="GO:0005737">
    <property type="term" value="C:cytoplasm"/>
    <property type="evidence" value="ECO:0007669"/>
    <property type="project" value="TreeGrafter"/>
</dbReference>
<protein>
    <recommendedName>
        <fullName evidence="3">ATP-grasp domain-containing protein</fullName>
    </recommendedName>
</protein>
<dbReference type="SUPFAM" id="SSF56059">
    <property type="entry name" value="Glutathione synthetase ATP-binding domain-like"/>
    <property type="match status" value="1"/>
</dbReference>
<proteinExistence type="predicted"/>
<dbReference type="Proteomes" id="UP000243688">
    <property type="component" value="Unassembled WGS sequence"/>
</dbReference>
<gene>
    <name evidence="1" type="ORF">BLM47_11325</name>
</gene>
<comment type="caution">
    <text evidence="1">The sequence shown here is derived from an EMBL/GenBank/DDBJ whole genome shotgun (WGS) entry which is preliminary data.</text>
</comment>
<accession>A0A2A6DX99</accession>
<name>A0A2A6DX99_9BACL</name>
<dbReference type="GO" id="GO:0016879">
    <property type="term" value="F:ligase activity, forming carbon-nitrogen bonds"/>
    <property type="evidence" value="ECO:0007669"/>
    <property type="project" value="TreeGrafter"/>
</dbReference>
<organism evidence="1 2">
    <name type="scientific">Candidatus Reconcilbacillus cellulovorans</name>
    <dbReference type="NCBI Taxonomy" id="1906605"/>
    <lineage>
        <taxon>Bacteria</taxon>
        <taxon>Bacillati</taxon>
        <taxon>Bacillota</taxon>
        <taxon>Bacilli</taxon>
        <taxon>Bacillales</taxon>
        <taxon>Paenibacillaceae</taxon>
        <taxon>Candidatus Reconcilbacillus</taxon>
    </lineage>
</organism>
<dbReference type="Pfam" id="PF14398">
    <property type="entry name" value="ATPgrasp_YheCD"/>
    <property type="match status" value="1"/>
</dbReference>